<name>A0A1F7GIH0_9BACT</name>
<keyword evidence="3" id="KW-1003">Cell membrane</keyword>
<comment type="caution">
    <text evidence="10">The sequence shown here is derived from an EMBL/GenBank/DDBJ whole genome shotgun (WGS) entry which is preliminary data.</text>
</comment>
<keyword evidence="4 7" id="KW-0812">Transmembrane</keyword>
<feature type="transmembrane region" description="Helical" evidence="7">
    <location>
        <begin position="131"/>
        <end position="149"/>
    </location>
</feature>
<evidence type="ECO:0000313" key="10">
    <source>
        <dbReference type="EMBL" id="OGK18808.1"/>
    </source>
</evidence>
<proteinExistence type="inferred from homology"/>
<dbReference type="PANTHER" id="PTHR30487">
    <property type="entry name" value="TYPE 4 PREPILIN-LIKE PROTEINS LEADER PEPTIDE-PROCESSING ENZYME"/>
    <property type="match status" value="1"/>
</dbReference>
<feature type="transmembrane region" description="Helical" evidence="7">
    <location>
        <begin position="93"/>
        <end position="111"/>
    </location>
</feature>
<dbReference type="PANTHER" id="PTHR30487:SF0">
    <property type="entry name" value="PREPILIN LEADER PEPTIDASE_N-METHYLTRANSFERASE-RELATED"/>
    <property type="match status" value="1"/>
</dbReference>
<sequence>MLVLLLAILGLCIGSFLNVCIDRLGNEEERRRWGDGESERWGGKEEGIGRLGGRSHCDYCHKQLHWNDLIPVVSYILLGGRCRYCHKKLSLQYPFIEILTSVSFVLVYLFSPHLLLLSSPPLALPIPPSSPLLLISILGIISSSIVIFFSDLKYHIIPDEATVVLILSSLLFHLSTSQSLDLHLSTSPLLHILLSSITAAISLSLTLYFIFYVTKGRGMGFGDVKLAVAIGLLLGLKSGFFALYLAFVAGGVVSLLLILMKRKKLRSKLAFGPFLIFGTLVMFFANKPIIAFFDRLFGM</sequence>
<evidence type="ECO:0000313" key="11">
    <source>
        <dbReference type="Proteomes" id="UP000176850"/>
    </source>
</evidence>
<dbReference type="Pfam" id="PF06750">
    <property type="entry name" value="A24_N_bact"/>
    <property type="match status" value="1"/>
</dbReference>
<dbReference type="InterPro" id="IPR010627">
    <property type="entry name" value="Prepilin_pept_A24_N"/>
</dbReference>
<evidence type="ECO:0000256" key="6">
    <source>
        <dbReference type="ARBA" id="ARBA00023136"/>
    </source>
</evidence>
<evidence type="ECO:0000256" key="5">
    <source>
        <dbReference type="ARBA" id="ARBA00022989"/>
    </source>
</evidence>
<evidence type="ECO:0000256" key="2">
    <source>
        <dbReference type="ARBA" id="ARBA00005801"/>
    </source>
</evidence>
<evidence type="ECO:0008006" key="12">
    <source>
        <dbReference type="Google" id="ProtNLM"/>
    </source>
</evidence>
<keyword evidence="5 7" id="KW-1133">Transmembrane helix</keyword>
<dbReference type="GO" id="GO:0006465">
    <property type="term" value="P:signal peptide processing"/>
    <property type="evidence" value="ECO:0007669"/>
    <property type="project" value="TreeGrafter"/>
</dbReference>
<accession>A0A1F7GIH0</accession>
<feature type="transmembrane region" description="Helical" evidence="7">
    <location>
        <begin position="271"/>
        <end position="293"/>
    </location>
</feature>
<dbReference type="Gene3D" id="1.20.120.1220">
    <property type="match status" value="1"/>
</dbReference>
<dbReference type="AlphaFoldDB" id="A0A1F7GIH0"/>
<evidence type="ECO:0000259" key="9">
    <source>
        <dbReference type="Pfam" id="PF06750"/>
    </source>
</evidence>
<feature type="transmembrane region" description="Helical" evidence="7">
    <location>
        <begin position="192"/>
        <end position="211"/>
    </location>
</feature>
<dbReference type="Pfam" id="PF01478">
    <property type="entry name" value="Peptidase_A24"/>
    <property type="match status" value="1"/>
</dbReference>
<evidence type="ECO:0000256" key="3">
    <source>
        <dbReference type="ARBA" id="ARBA00022475"/>
    </source>
</evidence>
<evidence type="ECO:0000256" key="4">
    <source>
        <dbReference type="ARBA" id="ARBA00022692"/>
    </source>
</evidence>
<feature type="domain" description="Prepilin peptidase A24 N-terminal" evidence="9">
    <location>
        <begin position="8"/>
        <end position="109"/>
    </location>
</feature>
<keyword evidence="6 7" id="KW-0472">Membrane</keyword>
<evidence type="ECO:0000256" key="7">
    <source>
        <dbReference type="SAM" id="Phobius"/>
    </source>
</evidence>
<evidence type="ECO:0000259" key="8">
    <source>
        <dbReference type="Pfam" id="PF01478"/>
    </source>
</evidence>
<reference evidence="10 11" key="1">
    <citation type="journal article" date="2016" name="Nat. Commun.">
        <title>Thousands of microbial genomes shed light on interconnected biogeochemical processes in an aquifer system.</title>
        <authorList>
            <person name="Anantharaman K."/>
            <person name="Brown C.T."/>
            <person name="Hug L.A."/>
            <person name="Sharon I."/>
            <person name="Castelle C.J."/>
            <person name="Probst A.J."/>
            <person name="Thomas B.C."/>
            <person name="Singh A."/>
            <person name="Wilkins M.J."/>
            <person name="Karaoz U."/>
            <person name="Brodie E.L."/>
            <person name="Williams K.H."/>
            <person name="Hubbard S.S."/>
            <person name="Banfield J.F."/>
        </authorList>
    </citation>
    <scope>NUCLEOTIDE SEQUENCE [LARGE SCALE GENOMIC DNA]</scope>
</reference>
<feature type="transmembrane region" description="Helical" evidence="7">
    <location>
        <begin position="218"/>
        <end position="235"/>
    </location>
</feature>
<comment type="similarity">
    <text evidence="2">Belongs to the peptidase A24 family.</text>
</comment>
<dbReference type="InterPro" id="IPR000045">
    <property type="entry name" value="Prepilin_IV_endopep_pep"/>
</dbReference>
<evidence type="ECO:0000256" key="1">
    <source>
        <dbReference type="ARBA" id="ARBA00004651"/>
    </source>
</evidence>
<dbReference type="Proteomes" id="UP000176850">
    <property type="component" value="Unassembled WGS sequence"/>
</dbReference>
<dbReference type="GO" id="GO:0004190">
    <property type="term" value="F:aspartic-type endopeptidase activity"/>
    <property type="evidence" value="ECO:0007669"/>
    <property type="project" value="InterPro"/>
</dbReference>
<dbReference type="EMBL" id="MFZH01000024">
    <property type="protein sequence ID" value="OGK18808.1"/>
    <property type="molecule type" value="Genomic_DNA"/>
</dbReference>
<feature type="transmembrane region" description="Helical" evidence="7">
    <location>
        <begin position="161"/>
        <end position="180"/>
    </location>
</feature>
<protein>
    <recommendedName>
        <fullName evidence="12">Prepilin peptidase</fullName>
    </recommendedName>
</protein>
<dbReference type="InterPro" id="IPR050882">
    <property type="entry name" value="Prepilin_peptidase/N-MTase"/>
</dbReference>
<feature type="transmembrane region" description="Helical" evidence="7">
    <location>
        <begin position="241"/>
        <end position="259"/>
    </location>
</feature>
<feature type="domain" description="Prepilin type IV endopeptidase peptidase" evidence="8">
    <location>
        <begin position="140"/>
        <end position="254"/>
    </location>
</feature>
<organism evidence="10 11">
    <name type="scientific">Candidatus Roizmanbacteria bacterium RIFCSPHIGHO2_01_FULL_39_24</name>
    <dbReference type="NCBI Taxonomy" id="1802032"/>
    <lineage>
        <taxon>Bacteria</taxon>
        <taxon>Candidatus Roizmaniibacteriota</taxon>
    </lineage>
</organism>
<gene>
    <name evidence="10" type="ORF">A2799_02000</name>
</gene>
<dbReference type="GO" id="GO:0005886">
    <property type="term" value="C:plasma membrane"/>
    <property type="evidence" value="ECO:0007669"/>
    <property type="project" value="UniProtKB-SubCell"/>
</dbReference>
<comment type="subcellular location">
    <subcellularLocation>
        <location evidence="1">Cell membrane</location>
        <topology evidence="1">Multi-pass membrane protein</topology>
    </subcellularLocation>
</comment>